<dbReference type="CDD" id="cd01380">
    <property type="entry name" value="MYSc_Myo5"/>
    <property type="match status" value="1"/>
</dbReference>
<feature type="binding site" evidence="8">
    <location>
        <begin position="176"/>
        <end position="183"/>
    </location>
    <ligand>
        <name>ATP</name>
        <dbReference type="ChEBI" id="CHEBI:30616"/>
    </ligand>
</feature>
<dbReference type="SMART" id="SM01132">
    <property type="entry name" value="DIL"/>
    <property type="match status" value="1"/>
</dbReference>
<evidence type="ECO:0000256" key="3">
    <source>
        <dbReference type="ARBA" id="ARBA00022840"/>
    </source>
</evidence>
<dbReference type="PROSITE" id="PS50096">
    <property type="entry name" value="IQ"/>
    <property type="match status" value="3"/>
</dbReference>
<sequence length="1579" mass="180727">MVAPSLSQQLDLYSEGTKVWLADDKEGWVSASCLKKQVGDRVTLVFQNDEDSSKEHVYEATYKDLESTIGSTLPPLRNPTKLESTDDLTSLSYLNEPSVLHTIRTRYESRNIYTYSGIVLIAANPFARVSLYDPDIIQQYSGSRRSELDPHLFAIAEDAYRCMIRQQQNQTIIVSGESGAGKTVSAKYIMRYFATADDKEATGKVAKNNQGMTEVEEQILGNNKNISSCPQSFLQLLSLPIQPLATNPIMEAFGNAKTTRNDNSSRFGKYIEIQFDKECNIIGAKIKTYLLERSRLIYQPETERNYHIFYQLCSGISTIEREQLGLKNWADYHYLNQSGTGTIPGVDDTKEFDLTQESLAKVGISKHTQTQLFQLLAALLHMGNIDIGGRGDAMISEDDPSLLLATKLLGIKTSEFRKWIVRRQITTRSEKIVTNLSPAQAQVVRDSVAKHIYSTLFDWLVNIVNDTLSSSSSENVTTFIGVLDIYGFEHFKKNSFEQFCINYANEKLQQQFNQHVFKLEQEEYVREEINWKFIDFSDNQRCIELIEAKMGILSLLDEESRLPSGTDQAFCNKLYQAFASPPYQDHFKKPRFSNNAFTISHYAHDVQYDAEGFMDKNKDAVPDEHLALLQGAGFDFLVNMIKDNNNNNSSNNSSNSNGSESPTNSPKRLSLAKKPTLGSIFKLSLINLMDTIGQTNVHYIRCIKPNEAKAAWQFEPNMVLAQLRACGVLETIRISCSGYPTRWTFADFVDRYSVLIPSDQWQPRGKADDRKLCGVILDTHVIGEDRYQVGLTKIFFRAGQLAYMEKLRTDRWAEVAVIIQKNVRRYLARQRYMKVQSFIVKVQQVARKKHGQVNIQLLRKSKAATVLQSYWRMHVVRKAFLERRAFVIKLQSAVRSLVAKKQFAMSREHGAATQIQRMVRGWMVRRLYQSKRHFVIRLQSCIRRRQARKQLVVIKAEARSVSHFKEVSYKLETRVVELTESLTHQKEEKSHLKEKATELETQVRNWIERYDQIDQRTTQLASSNGVADTTSKSQQWHQERQGLEHEYITSLNKIKHQDKEIERLRDELANQKNEMVKLRDASQKAAHSMSDVPNVTELKSQIAALKTQLSHTLNRQPHRITKQRSALLPDTKNSINTHLDQDDICNFEVDTPVTQELHTLLLDEQTLHKEIYESLIRLSIVDGGDGDTRKQEHIESTTTTTLAIADDIHFPAHIIDLCLVLMWKLGDLKESEQFIFSTIDTISKHCQVSQVGLGGTRVPKAVIEMKKPNHSFYLQEQSGDNDALALYLYWLTNTHELLSLLCTTGPFKSSTHQQGVDRLVTKVKQELQQLEVNLFGQVMKETHVKLNKMVVPAVIESQSLPGFLATDAGRMFSSQAAYTMEDLIRYLDHVMVLLDQYHLEVSTQEQVVNEMMKYIGVSCFNDIMGRRNYNSWKRAMQIQYNLVQLEEWCKGRAMMDATLELEHLTQTTKLIQLKKNSMDDIQIIYDVCWTLSPTQIQKLMQNYHVAEYEEPISHEILKATATKASASPNKQLLLDNDSYAYEVSELRAVSRRPLAEVNLKVELPHVQSLLALVSNERNL</sequence>
<feature type="region of interest" description="Disordered" evidence="10">
    <location>
        <begin position="645"/>
        <end position="669"/>
    </location>
</feature>
<feature type="compositionally biased region" description="Low complexity" evidence="10">
    <location>
        <begin position="645"/>
        <end position="665"/>
    </location>
</feature>
<keyword evidence="2 8" id="KW-0547">Nucleotide-binding</keyword>
<dbReference type="SMART" id="SM00015">
    <property type="entry name" value="IQ"/>
    <property type="match status" value="5"/>
</dbReference>
<dbReference type="CDD" id="cd23767">
    <property type="entry name" value="IQCD"/>
    <property type="match status" value="2"/>
</dbReference>
<dbReference type="GO" id="GO:0016459">
    <property type="term" value="C:myosin complex"/>
    <property type="evidence" value="ECO:0007669"/>
    <property type="project" value="UniProtKB-KW"/>
</dbReference>
<dbReference type="PROSITE" id="PS51126">
    <property type="entry name" value="DILUTE"/>
    <property type="match status" value="1"/>
</dbReference>
<dbReference type="Pfam" id="PF00063">
    <property type="entry name" value="Myosin_head"/>
    <property type="match status" value="1"/>
</dbReference>
<feature type="domain" description="Dilute" evidence="11">
    <location>
        <begin position="1281"/>
        <end position="1526"/>
    </location>
</feature>
<evidence type="ECO:0000256" key="6">
    <source>
        <dbReference type="ARBA" id="ARBA00023175"/>
    </source>
</evidence>
<dbReference type="PRINTS" id="PR00193">
    <property type="entry name" value="MYOSINHEAVY"/>
</dbReference>
<name>A0A163J1Z2_ABSGL</name>
<evidence type="ECO:0000259" key="12">
    <source>
        <dbReference type="PROSITE" id="PS51456"/>
    </source>
</evidence>
<protein>
    <recommendedName>
        <fullName evidence="15">Myosin motor domain-containing protein</fullName>
    </recommendedName>
</protein>
<comment type="similarity">
    <text evidence="1 8">Belongs to the TRAFAC class myosin-kinesin ATPase superfamily. Myosin family.</text>
</comment>
<feature type="compositionally biased region" description="Polar residues" evidence="10">
    <location>
        <begin position="1021"/>
        <end position="1036"/>
    </location>
</feature>
<keyword evidence="7 8" id="KW-0009">Actin-binding</keyword>
<feature type="domain" description="Myosin motor" evidence="12">
    <location>
        <begin position="83"/>
        <end position="809"/>
    </location>
</feature>
<dbReference type="STRING" id="4829.A0A163J1Z2"/>
<accession>A0A163J1Z2</accession>
<dbReference type="GO" id="GO:0005524">
    <property type="term" value="F:ATP binding"/>
    <property type="evidence" value="ECO:0007669"/>
    <property type="project" value="UniProtKB-UniRule"/>
</dbReference>
<dbReference type="Pfam" id="PF01843">
    <property type="entry name" value="DIL"/>
    <property type="match status" value="1"/>
</dbReference>
<evidence type="ECO:0000256" key="4">
    <source>
        <dbReference type="ARBA" id="ARBA00023054"/>
    </source>
</evidence>
<evidence type="ECO:0000256" key="7">
    <source>
        <dbReference type="ARBA" id="ARBA00023203"/>
    </source>
</evidence>
<dbReference type="GO" id="GO:0000146">
    <property type="term" value="F:microfilament motor activity"/>
    <property type="evidence" value="ECO:0007669"/>
    <property type="project" value="TreeGrafter"/>
</dbReference>
<dbReference type="Proteomes" id="UP000078561">
    <property type="component" value="Unassembled WGS sequence"/>
</dbReference>
<proteinExistence type="inferred from homology"/>
<dbReference type="PANTHER" id="PTHR13140:SF706">
    <property type="entry name" value="DILUTE CLASS UNCONVENTIONAL MYOSIN, ISOFORM C"/>
    <property type="match status" value="1"/>
</dbReference>
<feature type="region of interest" description="Disordered" evidence="10">
    <location>
        <begin position="1021"/>
        <end position="1041"/>
    </location>
</feature>
<dbReference type="InterPro" id="IPR036961">
    <property type="entry name" value="Kinesin_motor_dom_sf"/>
</dbReference>
<dbReference type="FunCoup" id="A0A163J1Z2">
    <property type="interactions" value="111"/>
</dbReference>
<dbReference type="GO" id="GO:0016020">
    <property type="term" value="C:membrane"/>
    <property type="evidence" value="ECO:0007669"/>
    <property type="project" value="TreeGrafter"/>
</dbReference>
<evidence type="ECO:0000256" key="2">
    <source>
        <dbReference type="ARBA" id="ARBA00022741"/>
    </source>
</evidence>
<dbReference type="GO" id="GO:0007015">
    <property type="term" value="P:actin filament organization"/>
    <property type="evidence" value="ECO:0007669"/>
    <property type="project" value="TreeGrafter"/>
</dbReference>
<dbReference type="Gene3D" id="1.20.58.530">
    <property type="match status" value="1"/>
</dbReference>
<dbReference type="GO" id="GO:0005737">
    <property type="term" value="C:cytoplasm"/>
    <property type="evidence" value="ECO:0007669"/>
    <property type="project" value="TreeGrafter"/>
</dbReference>
<gene>
    <name evidence="13" type="primary">ABSGL_02100.1 scaffold 2596</name>
</gene>
<feature type="coiled-coil region" evidence="9">
    <location>
        <begin position="975"/>
        <end position="1016"/>
    </location>
</feature>
<evidence type="ECO:0000256" key="10">
    <source>
        <dbReference type="SAM" id="MobiDB-lite"/>
    </source>
</evidence>
<keyword evidence="4 9" id="KW-0175">Coiled coil</keyword>
<evidence type="ECO:0000256" key="5">
    <source>
        <dbReference type="ARBA" id="ARBA00023123"/>
    </source>
</evidence>
<dbReference type="InterPro" id="IPR001609">
    <property type="entry name" value="Myosin_head_motor_dom-like"/>
</dbReference>
<dbReference type="OrthoDB" id="6108017at2759"/>
<dbReference type="Gene3D" id="3.40.850.10">
    <property type="entry name" value="Kinesin motor domain"/>
    <property type="match status" value="1"/>
</dbReference>
<dbReference type="InterPro" id="IPR000048">
    <property type="entry name" value="IQ_motif_EF-hand-BS"/>
</dbReference>
<evidence type="ECO:0000313" key="13">
    <source>
        <dbReference type="EMBL" id="SAL96684.1"/>
    </source>
</evidence>
<dbReference type="InterPro" id="IPR036103">
    <property type="entry name" value="MYSc_Myo5"/>
</dbReference>
<evidence type="ECO:0000256" key="9">
    <source>
        <dbReference type="SAM" id="Coils"/>
    </source>
</evidence>
<keyword evidence="5 8" id="KW-0518">Myosin</keyword>
<dbReference type="Gene3D" id="1.20.5.190">
    <property type="match status" value="2"/>
</dbReference>
<dbReference type="SUPFAM" id="SSF52540">
    <property type="entry name" value="P-loop containing nucleoside triphosphate hydrolases"/>
    <property type="match status" value="2"/>
</dbReference>
<dbReference type="Gene3D" id="1.20.5.4820">
    <property type="match status" value="1"/>
</dbReference>
<reference evidence="13" key="1">
    <citation type="submission" date="2016-04" db="EMBL/GenBank/DDBJ databases">
        <authorList>
            <person name="Evans L.H."/>
            <person name="Alamgir A."/>
            <person name="Owens N."/>
            <person name="Weber N.D."/>
            <person name="Virtaneva K."/>
            <person name="Barbian K."/>
            <person name="Babar A."/>
            <person name="Rosenke K."/>
        </authorList>
    </citation>
    <scope>NUCLEOTIDE SEQUENCE [LARGE SCALE GENOMIC DNA]</scope>
    <source>
        <strain evidence="13">CBS 101.48</strain>
    </source>
</reference>
<dbReference type="Gene3D" id="1.10.10.820">
    <property type="match status" value="1"/>
</dbReference>
<organism evidence="13">
    <name type="scientific">Absidia glauca</name>
    <name type="common">Pin mould</name>
    <dbReference type="NCBI Taxonomy" id="4829"/>
    <lineage>
        <taxon>Eukaryota</taxon>
        <taxon>Fungi</taxon>
        <taxon>Fungi incertae sedis</taxon>
        <taxon>Mucoromycota</taxon>
        <taxon>Mucoromycotina</taxon>
        <taxon>Mucoromycetes</taxon>
        <taxon>Mucorales</taxon>
        <taxon>Cunninghamellaceae</taxon>
        <taxon>Absidia</taxon>
    </lineage>
</organism>
<dbReference type="EMBL" id="LT551165">
    <property type="protein sequence ID" value="SAL96684.1"/>
    <property type="molecule type" value="Genomic_DNA"/>
</dbReference>
<dbReference type="InParanoid" id="A0A163J1Z2"/>
<dbReference type="FunFam" id="1.10.10.820:FF:000001">
    <property type="entry name" value="Myosin heavy chain"/>
    <property type="match status" value="1"/>
</dbReference>
<dbReference type="SUPFAM" id="SSF50084">
    <property type="entry name" value="Myosin S1 fragment, N-terminal domain"/>
    <property type="match status" value="1"/>
</dbReference>
<dbReference type="SMART" id="SM00242">
    <property type="entry name" value="MYSc"/>
    <property type="match status" value="1"/>
</dbReference>
<dbReference type="InterPro" id="IPR027417">
    <property type="entry name" value="P-loop_NTPase"/>
</dbReference>
<dbReference type="GO" id="GO:0051015">
    <property type="term" value="F:actin filament binding"/>
    <property type="evidence" value="ECO:0007669"/>
    <property type="project" value="TreeGrafter"/>
</dbReference>
<evidence type="ECO:0000256" key="1">
    <source>
        <dbReference type="ARBA" id="ARBA00008314"/>
    </source>
</evidence>
<keyword evidence="6 8" id="KW-0505">Motor protein</keyword>
<dbReference type="PANTHER" id="PTHR13140">
    <property type="entry name" value="MYOSIN"/>
    <property type="match status" value="1"/>
</dbReference>
<dbReference type="Gene3D" id="1.20.120.720">
    <property type="entry name" value="Myosin VI head, motor domain, U50 subdomain"/>
    <property type="match status" value="1"/>
</dbReference>
<dbReference type="Pfam" id="PF00612">
    <property type="entry name" value="IQ"/>
    <property type="match status" value="3"/>
</dbReference>
<dbReference type="InterPro" id="IPR002710">
    <property type="entry name" value="Dilute_dom"/>
</dbReference>
<feature type="coiled-coil region" evidence="9">
    <location>
        <begin position="1051"/>
        <end position="1115"/>
    </location>
</feature>
<evidence type="ECO:0008006" key="15">
    <source>
        <dbReference type="Google" id="ProtNLM"/>
    </source>
</evidence>
<evidence type="ECO:0000259" key="11">
    <source>
        <dbReference type="PROSITE" id="PS51126"/>
    </source>
</evidence>
<feature type="region of interest" description="Actin-binding" evidence="8">
    <location>
        <begin position="685"/>
        <end position="707"/>
    </location>
</feature>
<keyword evidence="14" id="KW-1185">Reference proteome</keyword>
<evidence type="ECO:0000313" key="14">
    <source>
        <dbReference type="Proteomes" id="UP000078561"/>
    </source>
</evidence>
<evidence type="ECO:0000256" key="8">
    <source>
        <dbReference type="PROSITE-ProRule" id="PRU00782"/>
    </source>
</evidence>
<dbReference type="PROSITE" id="PS51456">
    <property type="entry name" value="MYOSIN_MOTOR"/>
    <property type="match status" value="1"/>
</dbReference>
<keyword evidence="3 8" id="KW-0067">ATP-binding</keyword>